<name>X1CXD6_9ZZZZ</name>
<proteinExistence type="predicted"/>
<sequence>IEQTNETQVLVIASSESESHAIAEKGIRTGDIEMDDYDSRGMETTSSYKVKSTDDLAKEITEDQLKTMLTEFAKKYNQKMVLSFTDGNGKKKTIKG</sequence>
<reference evidence="1" key="1">
    <citation type="journal article" date="2014" name="Front. Microbiol.">
        <title>High frequency of phylogenetically diverse reductive dehalogenase-homologous genes in deep subseafloor sedimentary metagenomes.</title>
        <authorList>
            <person name="Kawai M."/>
            <person name="Futagami T."/>
            <person name="Toyoda A."/>
            <person name="Takaki Y."/>
            <person name="Nishi S."/>
            <person name="Hori S."/>
            <person name="Arai W."/>
            <person name="Tsubouchi T."/>
            <person name="Morono Y."/>
            <person name="Uchiyama I."/>
            <person name="Ito T."/>
            <person name="Fujiyama A."/>
            <person name="Inagaki F."/>
            <person name="Takami H."/>
        </authorList>
    </citation>
    <scope>NUCLEOTIDE SEQUENCE</scope>
    <source>
        <strain evidence="1">Expedition CK06-06</strain>
    </source>
</reference>
<evidence type="ECO:0000313" key="1">
    <source>
        <dbReference type="EMBL" id="GAG97597.1"/>
    </source>
</evidence>
<accession>X1CXD6</accession>
<gene>
    <name evidence="1" type="ORF">S01H4_43276</name>
</gene>
<organism evidence="1">
    <name type="scientific">marine sediment metagenome</name>
    <dbReference type="NCBI Taxonomy" id="412755"/>
    <lineage>
        <taxon>unclassified sequences</taxon>
        <taxon>metagenomes</taxon>
        <taxon>ecological metagenomes</taxon>
    </lineage>
</organism>
<protein>
    <submittedName>
        <fullName evidence="1">Uncharacterized protein</fullName>
    </submittedName>
</protein>
<feature type="non-terminal residue" evidence="1">
    <location>
        <position position="1"/>
    </location>
</feature>
<comment type="caution">
    <text evidence="1">The sequence shown here is derived from an EMBL/GenBank/DDBJ whole genome shotgun (WGS) entry which is preliminary data.</text>
</comment>
<dbReference type="AlphaFoldDB" id="X1CXD6"/>
<dbReference type="EMBL" id="BART01023856">
    <property type="protein sequence ID" value="GAG97597.1"/>
    <property type="molecule type" value="Genomic_DNA"/>
</dbReference>